<dbReference type="AlphaFoldDB" id="A0AAJ6YSQ6"/>
<feature type="transmembrane region" description="Helical" evidence="3">
    <location>
        <begin position="351"/>
        <end position="369"/>
    </location>
</feature>
<sequence length="945" mass="106236">MGAWADDPVAEEVVESVELWSFRSVFGLRFTWQQQQPRRRKQRRSLTTTTKKFCDAGGGSSRDKRVILLQSLVDCDNDDFMNILENHESLILINELNYENHLAHVENKIVSDLECGTIINESNNIFRYNTDNQNYGSKNQNDVKQELFQDNQHQAPRRSSSKYKDGNTLNSQKLKNIFNNDKDGSFECAKSKKKNLVINKDSTKKLVNSSHKSSCSHVKQVQHHVQFNHKLIEGNKLPHKNNDGLEKLRVSSSISTSSSSSSEDNSSLGHLSEARPPDGGWGWVIVAASFMVNLIADGITFSFGVIYHEFLNYFGEGKATTSWIGSLFMAMPLLSGPIASFLTDRYGCRKVTIAGSVLATTGFVISYFANSMGVLILTFGVLAGFGLSLCFVAAVVIVAYYFDKRRSFATGLSVCGSGIGTFIFPPLIQKLLNEYGWRGTTLILAGLFLNLAICGCLMRDLEWTTIRARVKTEERRRNREKKRLKVQSSSADSFSANSSINAAQTMNGDSKRAFASANAMIIESLKLQDEHEGDKLFSSLVSLPTFVKNGEKVPLEVLELLSTKKNVYNVLLQNYPSLLISSKSFSDSGGLHDQINKSTARFISVASPLVNQDKNKVNNDSLPFREVDDRTELDCQNWWLKKPNPDTQFRRASALEHPRRLPTAYLKDIRVHRHSLTYRGAMLNINRYRLRASSCPDIYRNSMTTIAKQKMIWYAGLWEFWDLLVDMLDFSHFSDSRFLLFSISNFLLHTWYDVPYMYLTDNAIEMGFSDTNASYLISVIGIMNMAGEILLGWAGDRAWVNASMVYAVCMALCGIFTALIPLTIKCYYMLSAIAGAFGFFIAANYSLTSIILVEAITLDRFTNAYGLLLLVQGIANLMGPPLAGWLYDITGTYDLSFYLAGFFIGLSGMMLMVMPLIDVYRRFKKSNARKRTNDTSRNFADINNV</sequence>
<evidence type="ECO:0000256" key="3">
    <source>
        <dbReference type="SAM" id="Phobius"/>
    </source>
</evidence>
<evidence type="ECO:0000256" key="2">
    <source>
        <dbReference type="SAM" id="MobiDB-lite"/>
    </source>
</evidence>
<proteinExistence type="predicted"/>
<dbReference type="InterPro" id="IPR050327">
    <property type="entry name" value="Proton-linked_MCT"/>
</dbReference>
<feature type="transmembrane region" description="Helical" evidence="3">
    <location>
        <begin position="323"/>
        <end position="342"/>
    </location>
</feature>
<dbReference type="KEGG" id="csol:105366679"/>
<dbReference type="CDD" id="cd17352">
    <property type="entry name" value="MFS_MCT_SLC16"/>
    <property type="match status" value="1"/>
</dbReference>
<keyword evidence="3" id="KW-1133">Transmembrane helix</keyword>
<feature type="transmembrane region" description="Helical" evidence="3">
    <location>
        <begin position="440"/>
        <end position="461"/>
    </location>
</feature>
<dbReference type="PANTHER" id="PTHR11360">
    <property type="entry name" value="MONOCARBOXYLATE TRANSPORTER"/>
    <property type="match status" value="1"/>
</dbReference>
<dbReference type="Gene3D" id="1.20.1250.20">
    <property type="entry name" value="MFS general substrate transporter like domains"/>
    <property type="match status" value="2"/>
</dbReference>
<gene>
    <name evidence="6" type="primary">LOC105366679</name>
</gene>
<dbReference type="InterPro" id="IPR011701">
    <property type="entry name" value="MFS"/>
</dbReference>
<feature type="transmembrane region" description="Helical" evidence="3">
    <location>
        <begin position="772"/>
        <end position="793"/>
    </location>
</feature>
<evidence type="ECO:0000313" key="6">
    <source>
        <dbReference type="RefSeq" id="XP_011503502.1"/>
    </source>
</evidence>
<feature type="transmembrane region" description="Helical" evidence="3">
    <location>
        <begin position="899"/>
        <end position="920"/>
    </location>
</feature>
<evidence type="ECO:0000259" key="4">
    <source>
        <dbReference type="PROSITE" id="PS50850"/>
    </source>
</evidence>
<keyword evidence="3" id="KW-0472">Membrane</keyword>
<reference evidence="6" key="1">
    <citation type="submission" date="2025-08" db="UniProtKB">
        <authorList>
            <consortium name="RefSeq"/>
        </authorList>
    </citation>
    <scope>IDENTIFICATION</scope>
</reference>
<comment type="subcellular location">
    <subcellularLocation>
        <location evidence="1">Membrane</location>
        <topology evidence="1">Multi-pass membrane protein</topology>
    </subcellularLocation>
</comment>
<dbReference type="GO" id="GO:0008028">
    <property type="term" value="F:monocarboxylic acid transmembrane transporter activity"/>
    <property type="evidence" value="ECO:0007669"/>
    <property type="project" value="TreeGrafter"/>
</dbReference>
<dbReference type="GO" id="GO:0016020">
    <property type="term" value="C:membrane"/>
    <property type="evidence" value="ECO:0007669"/>
    <property type="project" value="UniProtKB-SubCell"/>
</dbReference>
<feature type="transmembrane region" description="Helical" evidence="3">
    <location>
        <begin position="865"/>
        <end position="887"/>
    </location>
</feature>
<accession>A0AAJ6YSQ6</accession>
<keyword evidence="3" id="KW-0812">Transmembrane</keyword>
<feature type="transmembrane region" description="Helical" evidence="3">
    <location>
        <begin position="281"/>
        <end position="303"/>
    </location>
</feature>
<dbReference type="InterPro" id="IPR020846">
    <property type="entry name" value="MFS_dom"/>
</dbReference>
<keyword evidence="5" id="KW-1185">Reference proteome</keyword>
<dbReference type="PANTHER" id="PTHR11360:SF260">
    <property type="entry name" value="MFS DOMAIN-CONTAINING PROTEIN"/>
    <property type="match status" value="1"/>
</dbReference>
<feature type="transmembrane region" description="Helical" evidence="3">
    <location>
        <begin position="408"/>
        <end position="428"/>
    </location>
</feature>
<dbReference type="Pfam" id="PF07690">
    <property type="entry name" value="MFS_1"/>
    <property type="match status" value="2"/>
</dbReference>
<dbReference type="InterPro" id="IPR036259">
    <property type="entry name" value="MFS_trans_sf"/>
</dbReference>
<feature type="region of interest" description="Disordered" evidence="2">
    <location>
        <begin position="149"/>
        <end position="172"/>
    </location>
</feature>
<protein>
    <submittedName>
        <fullName evidence="6">Uncharacterized protein LOC105366679</fullName>
    </submittedName>
</protein>
<evidence type="ECO:0000313" key="5">
    <source>
        <dbReference type="Proteomes" id="UP000695007"/>
    </source>
</evidence>
<feature type="transmembrane region" description="Helical" evidence="3">
    <location>
        <begin position="736"/>
        <end position="752"/>
    </location>
</feature>
<organism evidence="5 6">
    <name type="scientific">Ceratosolen solmsi marchali</name>
    <dbReference type="NCBI Taxonomy" id="326594"/>
    <lineage>
        <taxon>Eukaryota</taxon>
        <taxon>Metazoa</taxon>
        <taxon>Ecdysozoa</taxon>
        <taxon>Arthropoda</taxon>
        <taxon>Hexapoda</taxon>
        <taxon>Insecta</taxon>
        <taxon>Pterygota</taxon>
        <taxon>Neoptera</taxon>
        <taxon>Endopterygota</taxon>
        <taxon>Hymenoptera</taxon>
        <taxon>Apocrita</taxon>
        <taxon>Proctotrupomorpha</taxon>
        <taxon>Chalcidoidea</taxon>
        <taxon>Agaonidae</taxon>
        <taxon>Agaoninae</taxon>
        <taxon>Ceratosolen</taxon>
    </lineage>
</organism>
<feature type="compositionally biased region" description="Low complexity" evidence="2">
    <location>
        <begin position="254"/>
        <end position="267"/>
    </location>
</feature>
<feature type="transmembrane region" description="Helical" evidence="3">
    <location>
        <begin position="805"/>
        <end position="824"/>
    </location>
</feature>
<dbReference type="FunFam" id="1.20.1250.20:FF:000505">
    <property type="entry name" value="Predicted protein"/>
    <property type="match status" value="1"/>
</dbReference>
<dbReference type="SUPFAM" id="SSF103473">
    <property type="entry name" value="MFS general substrate transporter"/>
    <property type="match status" value="1"/>
</dbReference>
<dbReference type="GeneID" id="105366679"/>
<feature type="domain" description="Major facilitator superfamily (MFS) profile" evidence="4">
    <location>
        <begin position="282"/>
        <end position="924"/>
    </location>
</feature>
<feature type="transmembrane region" description="Helical" evidence="3">
    <location>
        <begin position="830"/>
        <end position="853"/>
    </location>
</feature>
<dbReference type="Proteomes" id="UP000695007">
    <property type="component" value="Unplaced"/>
</dbReference>
<feature type="transmembrane region" description="Helical" evidence="3">
    <location>
        <begin position="375"/>
        <end position="401"/>
    </location>
</feature>
<dbReference type="FunFam" id="1.20.1250.20:FF:000727">
    <property type="entry name" value="AGAP001782-PA"/>
    <property type="match status" value="1"/>
</dbReference>
<feature type="region of interest" description="Disordered" evidence="2">
    <location>
        <begin position="254"/>
        <end position="273"/>
    </location>
</feature>
<dbReference type="PROSITE" id="PS50850">
    <property type="entry name" value="MFS"/>
    <property type="match status" value="1"/>
</dbReference>
<evidence type="ECO:0000256" key="1">
    <source>
        <dbReference type="ARBA" id="ARBA00004141"/>
    </source>
</evidence>
<name>A0AAJ6YSQ6_9HYME</name>
<dbReference type="RefSeq" id="XP_011503502.1">
    <property type="nucleotide sequence ID" value="XM_011505200.1"/>
</dbReference>